<accession>A0ABD1YBM3</accession>
<dbReference type="EMBL" id="JBHFFA010000005">
    <property type="protein sequence ID" value="KAL2624161.1"/>
    <property type="molecule type" value="Genomic_DNA"/>
</dbReference>
<evidence type="ECO:0000313" key="3">
    <source>
        <dbReference type="EMBL" id="KAL2624161.1"/>
    </source>
</evidence>
<reference evidence="3 4" key="1">
    <citation type="submission" date="2024-09" db="EMBL/GenBank/DDBJ databases">
        <title>Chromosome-scale assembly of Riccia fluitans.</title>
        <authorList>
            <person name="Paukszto L."/>
            <person name="Sawicki J."/>
            <person name="Karawczyk K."/>
            <person name="Piernik-Szablinska J."/>
            <person name="Szczecinska M."/>
            <person name="Mazdziarz M."/>
        </authorList>
    </citation>
    <scope>NUCLEOTIDE SEQUENCE [LARGE SCALE GENOMIC DNA]</scope>
    <source>
        <strain evidence="3">Rf_01</strain>
        <tissue evidence="3">Aerial parts of the thallus</tissue>
    </source>
</reference>
<evidence type="ECO:0000256" key="1">
    <source>
        <dbReference type="SAM" id="Coils"/>
    </source>
</evidence>
<evidence type="ECO:0000256" key="2">
    <source>
        <dbReference type="SAM" id="MobiDB-lite"/>
    </source>
</evidence>
<dbReference type="Proteomes" id="UP001605036">
    <property type="component" value="Unassembled WGS sequence"/>
</dbReference>
<keyword evidence="1" id="KW-0175">Coiled coil</keyword>
<dbReference type="AlphaFoldDB" id="A0ABD1YBM3"/>
<organism evidence="3 4">
    <name type="scientific">Riccia fluitans</name>
    <dbReference type="NCBI Taxonomy" id="41844"/>
    <lineage>
        <taxon>Eukaryota</taxon>
        <taxon>Viridiplantae</taxon>
        <taxon>Streptophyta</taxon>
        <taxon>Embryophyta</taxon>
        <taxon>Marchantiophyta</taxon>
        <taxon>Marchantiopsida</taxon>
        <taxon>Marchantiidae</taxon>
        <taxon>Marchantiales</taxon>
        <taxon>Ricciaceae</taxon>
        <taxon>Riccia</taxon>
    </lineage>
</organism>
<feature type="region of interest" description="Disordered" evidence="2">
    <location>
        <begin position="89"/>
        <end position="110"/>
    </location>
</feature>
<proteinExistence type="predicted"/>
<protein>
    <submittedName>
        <fullName evidence="3">Uncharacterized protein</fullName>
    </submittedName>
</protein>
<sequence length="158" mass="17304">MAMEIVRSLANSQALNQQLQAENLTLTKELRKKKIQEYRLQFTLVNASSGSVLLEGWPGSSWSDLGSRKGSRQTSGLLAPIVDHHPVAWPRRDTTISGSGSTEGGPSFPTLGYTGPTGYVNKNPAFPELQSLNLQGFKTSHQSIPLLRHFPHRGKPNV</sequence>
<feature type="compositionally biased region" description="Low complexity" evidence="2">
    <location>
        <begin position="95"/>
        <end position="110"/>
    </location>
</feature>
<feature type="coiled-coil region" evidence="1">
    <location>
        <begin position="9"/>
        <end position="36"/>
    </location>
</feature>
<keyword evidence="4" id="KW-1185">Reference proteome</keyword>
<gene>
    <name evidence="3" type="ORF">R1flu_008406</name>
</gene>
<comment type="caution">
    <text evidence="3">The sequence shown here is derived from an EMBL/GenBank/DDBJ whole genome shotgun (WGS) entry which is preliminary data.</text>
</comment>
<evidence type="ECO:0000313" key="4">
    <source>
        <dbReference type="Proteomes" id="UP001605036"/>
    </source>
</evidence>
<name>A0ABD1YBM3_9MARC</name>